<name>A0A224Y918_9ACAR</name>
<organism evidence="1">
    <name type="scientific">Rhipicephalus zambeziensis</name>
    <dbReference type="NCBI Taxonomy" id="60191"/>
    <lineage>
        <taxon>Eukaryota</taxon>
        <taxon>Metazoa</taxon>
        <taxon>Ecdysozoa</taxon>
        <taxon>Arthropoda</taxon>
        <taxon>Chelicerata</taxon>
        <taxon>Arachnida</taxon>
        <taxon>Acari</taxon>
        <taxon>Parasitiformes</taxon>
        <taxon>Ixodida</taxon>
        <taxon>Ixodoidea</taxon>
        <taxon>Ixodidae</taxon>
        <taxon>Rhipicephalinae</taxon>
        <taxon>Rhipicephalus</taxon>
        <taxon>Rhipicephalus</taxon>
    </lineage>
</organism>
<reference evidence="1" key="1">
    <citation type="journal article" date="2017" name="Parasit. Vectors">
        <title>Sialotranscriptomics of Rhipicephalus zambeziensis reveals intricate expression profiles of secretory proteins and suggests tight temporal transcriptional regulation during blood-feeding.</title>
        <authorList>
            <person name="de Castro M.H."/>
            <person name="de Klerk D."/>
            <person name="Pienaar R."/>
            <person name="Rees D.J.G."/>
            <person name="Mans B.J."/>
        </authorList>
    </citation>
    <scope>NUCLEOTIDE SEQUENCE</scope>
    <source>
        <tissue evidence="1">Salivary glands</tissue>
    </source>
</reference>
<dbReference type="EMBL" id="GFPF01003022">
    <property type="protein sequence ID" value="MAA14168.1"/>
    <property type="molecule type" value="Transcribed_RNA"/>
</dbReference>
<accession>A0A224Y918</accession>
<evidence type="ECO:0000313" key="1">
    <source>
        <dbReference type="EMBL" id="MAA14168.1"/>
    </source>
</evidence>
<protein>
    <submittedName>
        <fullName evidence="1">Uncharacterized protein</fullName>
    </submittedName>
</protein>
<proteinExistence type="predicted"/>
<sequence>MTSFSCISILEMVHIQLRGSASYSKSNAARQSKKAASFYDTSMICYQAVIAYSTREAFYYLLGHAVELHGCVRTDGIPEMVQN</sequence>
<dbReference type="AlphaFoldDB" id="A0A224Y918"/>